<comment type="caution">
    <text evidence="1">The sequence shown here is derived from an EMBL/GenBank/DDBJ whole genome shotgun (WGS) entry which is preliminary data.</text>
</comment>
<reference evidence="1 2" key="1">
    <citation type="submission" date="2021-03" db="EMBL/GenBank/DDBJ databases">
        <title>Genomic Encyclopedia of Type Strains, Phase IV (KMG-IV): sequencing the most valuable type-strain genomes for metagenomic binning, comparative biology and taxonomic classification.</title>
        <authorList>
            <person name="Goeker M."/>
        </authorList>
    </citation>
    <scope>NUCLEOTIDE SEQUENCE [LARGE SCALE GENOMIC DNA]</scope>
    <source>
        <strain evidence="1 2">DSM 21085</strain>
    </source>
</reference>
<gene>
    <name evidence="1" type="ORF">J2Z82_002327</name>
</gene>
<sequence length="63" mass="7133">MVYQLGMRYIDREIGLSTGNSVYQPGIRDIDSKRRISTAKCGISTNRDTRLKKRFNQGAALPD</sequence>
<dbReference type="EMBL" id="JAGGKK010000012">
    <property type="protein sequence ID" value="MBP1949390.1"/>
    <property type="molecule type" value="Genomic_DNA"/>
</dbReference>
<organism evidence="1 2">
    <name type="scientific">Virgibacillus litoralis</name>
    <dbReference type="NCBI Taxonomy" id="578221"/>
    <lineage>
        <taxon>Bacteria</taxon>
        <taxon>Bacillati</taxon>
        <taxon>Bacillota</taxon>
        <taxon>Bacilli</taxon>
        <taxon>Bacillales</taxon>
        <taxon>Bacillaceae</taxon>
        <taxon>Virgibacillus</taxon>
    </lineage>
</organism>
<proteinExistence type="predicted"/>
<keyword evidence="2" id="KW-1185">Reference proteome</keyword>
<protein>
    <submittedName>
        <fullName evidence="1">Uncharacterized protein</fullName>
    </submittedName>
</protein>
<evidence type="ECO:0000313" key="1">
    <source>
        <dbReference type="EMBL" id="MBP1949390.1"/>
    </source>
</evidence>
<accession>A0ABS4HEM6</accession>
<evidence type="ECO:0000313" key="2">
    <source>
        <dbReference type="Proteomes" id="UP001519328"/>
    </source>
</evidence>
<name>A0ABS4HEM6_9BACI</name>
<dbReference type="Proteomes" id="UP001519328">
    <property type="component" value="Unassembled WGS sequence"/>
</dbReference>